<protein>
    <recommendedName>
        <fullName evidence="4">DUF304 domain-containing protein</fullName>
    </recommendedName>
</protein>
<keyword evidence="1" id="KW-0812">Transmembrane</keyword>
<name>A0A4Q7IIP2_9GAMM</name>
<dbReference type="EMBL" id="PPSX01000068">
    <property type="protein sequence ID" value="RZQ51973.1"/>
    <property type="molecule type" value="Genomic_DNA"/>
</dbReference>
<sequence length="130" mass="14811">MHTVDLSFNKLVLFISCLAGLLFLFLSNFELAFLQPLKFLGLAFLFLTGLVFFLEHTNKLFVHIDKVGISYGLIFQTKYIHQESIQTVTKKSGIFGSVLQVSTTGGKIKRFYGWQLRDDELAKSERLLSL</sequence>
<comment type="caution">
    <text evidence="2">The sequence shown here is derived from an EMBL/GenBank/DDBJ whole genome shotgun (WGS) entry which is preliminary data.</text>
</comment>
<dbReference type="AlphaFoldDB" id="A0A4Q7IIP2"/>
<organism evidence="2 3">
    <name type="scientific">Pseudoalteromonas phenolica</name>
    <dbReference type="NCBI Taxonomy" id="161398"/>
    <lineage>
        <taxon>Bacteria</taxon>
        <taxon>Pseudomonadati</taxon>
        <taxon>Pseudomonadota</taxon>
        <taxon>Gammaproteobacteria</taxon>
        <taxon>Alteromonadales</taxon>
        <taxon>Pseudoalteromonadaceae</taxon>
        <taxon>Pseudoalteromonas</taxon>
    </lineage>
</organism>
<proteinExistence type="predicted"/>
<evidence type="ECO:0000313" key="2">
    <source>
        <dbReference type="EMBL" id="RZQ51973.1"/>
    </source>
</evidence>
<feature type="transmembrane region" description="Helical" evidence="1">
    <location>
        <begin position="12"/>
        <end position="31"/>
    </location>
</feature>
<reference evidence="2 3" key="1">
    <citation type="submission" date="2018-01" db="EMBL/GenBank/DDBJ databases">
        <title>Co-occurrence of chitin degradation, pigmentation and bioactivity in marine Pseudoalteromonas.</title>
        <authorList>
            <person name="Paulsen S."/>
            <person name="Gram L."/>
            <person name="Machado H."/>
        </authorList>
    </citation>
    <scope>NUCLEOTIDE SEQUENCE [LARGE SCALE GENOMIC DNA]</scope>
    <source>
        <strain evidence="2 3">S3898</strain>
    </source>
</reference>
<dbReference type="RefSeq" id="WP_130256606.1">
    <property type="nucleotide sequence ID" value="NZ_PPSX01000068.1"/>
</dbReference>
<accession>A0A4Q7IIP2</accession>
<feature type="transmembrane region" description="Helical" evidence="1">
    <location>
        <begin position="37"/>
        <end position="54"/>
    </location>
</feature>
<keyword evidence="1" id="KW-1133">Transmembrane helix</keyword>
<evidence type="ECO:0008006" key="4">
    <source>
        <dbReference type="Google" id="ProtNLM"/>
    </source>
</evidence>
<keyword evidence="1" id="KW-0472">Membrane</keyword>
<evidence type="ECO:0000313" key="3">
    <source>
        <dbReference type="Proteomes" id="UP000291338"/>
    </source>
</evidence>
<evidence type="ECO:0000256" key="1">
    <source>
        <dbReference type="SAM" id="Phobius"/>
    </source>
</evidence>
<dbReference type="Proteomes" id="UP000291338">
    <property type="component" value="Unassembled WGS sequence"/>
</dbReference>
<gene>
    <name evidence="2" type="ORF">C1E23_16415</name>
</gene>